<dbReference type="InterPro" id="IPR029058">
    <property type="entry name" value="AB_hydrolase_fold"/>
</dbReference>
<evidence type="ECO:0000259" key="3">
    <source>
        <dbReference type="Pfam" id="PF12146"/>
    </source>
</evidence>
<comment type="caution">
    <text evidence="5">The sequence shown here is derived from an EMBL/GenBank/DDBJ whole genome shotgun (WGS) entry which is preliminary data.</text>
</comment>
<dbReference type="InterPro" id="IPR002471">
    <property type="entry name" value="Pept_S9_AS"/>
</dbReference>
<dbReference type="Pfam" id="PF12146">
    <property type="entry name" value="Hydrolase_4"/>
    <property type="match status" value="1"/>
</dbReference>
<evidence type="ECO:0000256" key="1">
    <source>
        <dbReference type="ARBA" id="ARBA00022801"/>
    </source>
</evidence>
<gene>
    <name evidence="5" type="ORF">IP93_02687</name>
</gene>
<keyword evidence="2" id="KW-0732">Signal</keyword>
<organism evidence="5 6">
    <name type="scientific">Aerolutibacter ruishenii</name>
    <dbReference type="NCBI Taxonomy" id="686800"/>
    <lineage>
        <taxon>Bacteria</taxon>
        <taxon>Pseudomonadati</taxon>
        <taxon>Pseudomonadota</taxon>
        <taxon>Gammaproteobacteria</taxon>
        <taxon>Lysobacterales</taxon>
        <taxon>Lysobacteraceae</taxon>
        <taxon>Aerolutibacter</taxon>
    </lineage>
</organism>
<proteinExistence type="predicted"/>
<dbReference type="EMBL" id="VLKP01000012">
    <property type="protein sequence ID" value="TWI07333.1"/>
    <property type="molecule type" value="Genomic_DNA"/>
</dbReference>
<evidence type="ECO:0000259" key="4">
    <source>
        <dbReference type="Pfam" id="PF13026"/>
    </source>
</evidence>
<feature type="domain" description="DUF3887" evidence="4">
    <location>
        <begin position="50"/>
        <end position="137"/>
    </location>
</feature>
<keyword evidence="1" id="KW-0378">Hydrolase</keyword>
<keyword evidence="6" id="KW-1185">Reference proteome</keyword>
<dbReference type="InterPro" id="IPR024981">
    <property type="entry name" value="DUF3887"/>
</dbReference>
<dbReference type="Gene3D" id="3.40.50.1820">
    <property type="entry name" value="alpha/beta hydrolase"/>
    <property type="match status" value="1"/>
</dbReference>
<evidence type="ECO:0000256" key="2">
    <source>
        <dbReference type="SAM" id="SignalP"/>
    </source>
</evidence>
<evidence type="ECO:0000313" key="5">
    <source>
        <dbReference type="EMBL" id="TWI07333.1"/>
    </source>
</evidence>
<dbReference type="GO" id="GO:0004252">
    <property type="term" value="F:serine-type endopeptidase activity"/>
    <property type="evidence" value="ECO:0007669"/>
    <property type="project" value="InterPro"/>
</dbReference>
<dbReference type="GO" id="GO:0052689">
    <property type="term" value="F:carboxylic ester hydrolase activity"/>
    <property type="evidence" value="ECO:0007669"/>
    <property type="project" value="TreeGrafter"/>
</dbReference>
<dbReference type="RefSeq" id="WP_144816501.1">
    <property type="nucleotide sequence ID" value="NZ_VLKP01000012.1"/>
</dbReference>
<dbReference type="OrthoDB" id="9809549at2"/>
<feature type="domain" description="Serine aminopeptidase S33" evidence="3">
    <location>
        <begin position="209"/>
        <end position="419"/>
    </location>
</feature>
<name>A0A562LIA4_9GAMM</name>
<dbReference type="AlphaFoldDB" id="A0A562LIA4"/>
<dbReference type="InterPro" id="IPR022742">
    <property type="entry name" value="Hydrolase_4"/>
</dbReference>
<feature type="signal peptide" evidence="2">
    <location>
        <begin position="1"/>
        <end position="26"/>
    </location>
</feature>
<dbReference type="InterPro" id="IPR053145">
    <property type="entry name" value="AB_hydrolase_Est10"/>
</dbReference>
<feature type="chain" id="PRO_5021968410" description="Alpha/beta fold hydrolase" evidence="2">
    <location>
        <begin position="27"/>
        <end position="454"/>
    </location>
</feature>
<dbReference type="SUPFAM" id="SSF53474">
    <property type="entry name" value="alpha/beta-Hydrolases"/>
    <property type="match status" value="1"/>
</dbReference>
<dbReference type="Proteomes" id="UP000316471">
    <property type="component" value="Unassembled WGS sequence"/>
</dbReference>
<dbReference type="GO" id="GO:0006508">
    <property type="term" value="P:proteolysis"/>
    <property type="evidence" value="ECO:0007669"/>
    <property type="project" value="InterPro"/>
</dbReference>
<dbReference type="PROSITE" id="PS00708">
    <property type="entry name" value="PRO_ENDOPEP_SER"/>
    <property type="match status" value="1"/>
</dbReference>
<dbReference type="PANTHER" id="PTHR43265:SF1">
    <property type="entry name" value="ESTERASE ESTD"/>
    <property type="match status" value="1"/>
</dbReference>
<dbReference type="Pfam" id="PF13026">
    <property type="entry name" value="DUF3887"/>
    <property type="match status" value="1"/>
</dbReference>
<dbReference type="Gene3D" id="3.10.450.590">
    <property type="match status" value="1"/>
</dbReference>
<evidence type="ECO:0008006" key="7">
    <source>
        <dbReference type="Google" id="ProtNLM"/>
    </source>
</evidence>
<reference evidence="5 6" key="1">
    <citation type="journal article" date="2015" name="Stand. Genomic Sci.">
        <title>Genomic Encyclopedia of Bacterial and Archaeal Type Strains, Phase III: the genomes of soil and plant-associated and newly described type strains.</title>
        <authorList>
            <person name="Whitman W.B."/>
            <person name="Woyke T."/>
            <person name="Klenk H.P."/>
            <person name="Zhou Y."/>
            <person name="Lilburn T.G."/>
            <person name="Beck B.J."/>
            <person name="De Vos P."/>
            <person name="Vandamme P."/>
            <person name="Eisen J.A."/>
            <person name="Garrity G."/>
            <person name="Hugenholtz P."/>
            <person name="Kyrpides N.C."/>
        </authorList>
    </citation>
    <scope>NUCLEOTIDE SEQUENCE [LARGE SCALE GENOMIC DNA]</scope>
    <source>
        <strain evidence="5 6">CGMCC 1.10136</strain>
    </source>
</reference>
<accession>A0A562LIA4</accession>
<evidence type="ECO:0000313" key="6">
    <source>
        <dbReference type="Proteomes" id="UP000316471"/>
    </source>
</evidence>
<sequence>MSRTSSLLLPALLALLGAGAPQPGLAGPSPAAAAPVAAAPDQGAVALAIKLLDHLDAGRFAEAESLFSPEMRAAVPADKLQQVWVSLSQNMGAPGPRGVPTTIAHGDMTVVSVPLPYAKANLAARITSDASGRIAGFLIQPGPPPVAAPVPSTSHVEREISVGSGERALPATLTLPTAASAAAPVPAVVLVHGSGPQDRDETMGPNRPFLDIAHGLAARGIAVLRYEKRTRVRPQDLAGIDFNVDDEVTRDAVAAIASVRAVEGVDRGRVFVLGHSLGGMLAPRIASQSGQVAGVVLMAAPARPVLDLMLEQSHRLAAGDGTVSETEQQALDDLGARVKRVRGAGEVAAADSPMGLPVSYWRSLESIDPVADALALRRPTLVVHGGRDIQVVDADWQRWRDQLSELRNVRLRHYPALNHLGIAGKGPGTVEEYLTAGHVDAQLIDDIAGWIRQR</sequence>
<dbReference type="PANTHER" id="PTHR43265">
    <property type="entry name" value="ESTERASE ESTD"/>
    <property type="match status" value="1"/>
</dbReference>
<protein>
    <recommendedName>
        <fullName evidence="7">Alpha/beta fold hydrolase</fullName>
    </recommendedName>
</protein>